<dbReference type="Pfam" id="PF01936">
    <property type="entry name" value="NYN"/>
    <property type="match status" value="1"/>
</dbReference>
<reference evidence="3 4" key="3">
    <citation type="submission" date="2025-05" db="UniProtKB">
        <authorList>
            <consortium name="RefSeq"/>
        </authorList>
    </citation>
    <scope>IDENTIFICATION</scope>
    <source>
        <tissue evidence="3 4">Leaf</tissue>
    </source>
</reference>
<protein>
    <submittedName>
        <fullName evidence="3 4">Meiosis arrest female protein 1 homolog</fullName>
    </submittedName>
</protein>
<evidence type="ECO:0000313" key="3">
    <source>
        <dbReference type="RefSeq" id="XP_010512585.1"/>
    </source>
</evidence>
<dbReference type="GeneID" id="104788514"/>
<dbReference type="RefSeq" id="XP_019101741.1">
    <property type="nucleotide sequence ID" value="XM_019246196.1"/>
</dbReference>
<gene>
    <name evidence="3 4" type="primary">LOC104788514</name>
</gene>
<evidence type="ECO:0000259" key="1">
    <source>
        <dbReference type="Pfam" id="PF01936"/>
    </source>
</evidence>
<dbReference type="PANTHER" id="PTHR14379">
    <property type="entry name" value="LIMKAIN B LKAP"/>
    <property type="match status" value="1"/>
</dbReference>
<dbReference type="InterPro" id="IPR024768">
    <property type="entry name" value="Marf1"/>
</dbReference>
<sequence length="143" mass="15962">MSDMFPGDYATAETGVFWDIDQCEIPAGELNANEVLEKIRSNLSSFGHRGPVSIRAYGDLTGHHFPSQGIKLNHFPAGHMYERQTKILEDIVSWSAEHPEPCTLMLIVGETSPDFVEVVQLLKSRKNYHFILIHSTDDGFGSA</sequence>
<dbReference type="CDD" id="cd10910">
    <property type="entry name" value="PIN_limkain_b1_N_like"/>
    <property type="match status" value="1"/>
</dbReference>
<feature type="domain" description="NYN" evidence="1">
    <location>
        <begin position="14"/>
        <end position="133"/>
    </location>
</feature>
<name>A0ABM0ZA33_CAMSA</name>
<evidence type="ECO:0000313" key="4">
    <source>
        <dbReference type="RefSeq" id="XP_019101741.1"/>
    </source>
</evidence>
<keyword evidence="2" id="KW-1185">Reference proteome</keyword>
<reference evidence="2" key="1">
    <citation type="journal article" date="1997" name="Nucleic Acids Res.">
        <title>tRNAscan-SE: a program for improved detection of transfer RNA genes in genomic sequence.</title>
        <authorList>
            <person name="Lowe T.M."/>
            <person name="Eddy S.R."/>
        </authorList>
    </citation>
    <scope>NUCLEOTIDE SEQUENCE [LARGE SCALE GENOMIC DNA]</scope>
    <source>
        <strain evidence="2">r\DH55</strain>
    </source>
</reference>
<dbReference type="Proteomes" id="UP000694864">
    <property type="component" value="Chromosome 5"/>
</dbReference>
<organism evidence="2 3">
    <name type="scientific">Camelina sativa</name>
    <name type="common">False flax</name>
    <name type="synonym">Myagrum sativum</name>
    <dbReference type="NCBI Taxonomy" id="90675"/>
    <lineage>
        <taxon>Eukaryota</taxon>
        <taxon>Viridiplantae</taxon>
        <taxon>Streptophyta</taxon>
        <taxon>Embryophyta</taxon>
        <taxon>Tracheophyta</taxon>
        <taxon>Spermatophyta</taxon>
        <taxon>Magnoliopsida</taxon>
        <taxon>eudicotyledons</taxon>
        <taxon>Gunneridae</taxon>
        <taxon>Pentapetalae</taxon>
        <taxon>rosids</taxon>
        <taxon>malvids</taxon>
        <taxon>Brassicales</taxon>
        <taxon>Brassicaceae</taxon>
        <taxon>Camelineae</taxon>
        <taxon>Camelina</taxon>
    </lineage>
</organism>
<reference evidence="2" key="2">
    <citation type="journal article" date="2014" name="Nat. Commun.">
        <title>The emerging biofuel crop Camelina sativa retains a highly undifferentiated hexaploid genome structure.</title>
        <authorList>
            <person name="Kagale S."/>
            <person name="Koh C."/>
            <person name="Nixon J."/>
            <person name="Bollina V."/>
            <person name="Clarke W.E."/>
            <person name="Tuteja R."/>
            <person name="Spillane C."/>
            <person name="Robinson S.J."/>
            <person name="Links M.G."/>
            <person name="Clarke C."/>
            <person name="Higgins E.E."/>
            <person name="Huebert T."/>
            <person name="Sharpe A.G."/>
            <person name="Parkin I.A."/>
        </authorList>
    </citation>
    <scope>NUCLEOTIDE SEQUENCE [LARGE SCALE GENOMIC DNA]</scope>
    <source>
        <strain evidence="2">r\DH55</strain>
    </source>
</reference>
<evidence type="ECO:0000313" key="2">
    <source>
        <dbReference type="Proteomes" id="UP000694864"/>
    </source>
</evidence>
<dbReference type="RefSeq" id="XP_010512585.1">
    <property type="nucleotide sequence ID" value="XM_010514283.2"/>
</dbReference>
<dbReference type="PANTHER" id="PTHR14379:SF57">
    <property type="entry name" value="NYN DOMAIN-CONTAINING PROTEIN"/>
    <property type="match status" value="1"/>
</dbReference>
<dbReference type="InterPro" id="IPR021139">
    <property type="entry name" value="NYN"/>
</dbReference>
<proteinExistence type="predicted"/>
<accession>A0ABM0ZA33</accession>